<keyword evidence="2" id="KW-0732">Signal</keyword>
<dbReference type="InterPro" id="IPR054215">
    <property type="entry name" value="DUF6923"/>
</dbReference>
<protein>
    <recommendedName>
        <fullName evidence="3">DUF6923 domain-containing protein</fullName>
    </recommendedName>
</protein>
<keyword evidence="5" id="KW-1185">Reference proteome</keyword>
<name>A0ABR7L4L9_9PSEU</name>
<organism evidence="4 5">
    <name type="scientific">Actinokineospora xionganensis</name>
    <dbReference type="NCBI Taxonomy" id="2684470"/>
    <lineage>
        <taxon>Bacteria</taxon>
        <taxon>Bacillati</taxon>
        <taxon>Actinomycetota</taxon>
        <taxon>Actinomycetes</taxon>
        <taxon>Pseudonocardiales</taxon>
        <taxon>Pseudonocardiaceae</taxon>
        <taxon>Actinokineospora</taxon>
    </lineage>
</organism>
<dbReference type="RefSeq" id="WP_187219859.1">
    <property type="nucleotide sequence ID" value="NZ_JABVED010000004.1"/>
</dbReference>
<sequence length="367" mass="37008">MSRARWALVAVIGFAAVAVSSGPAAAAPAVCVALQVQSGKAGLSALVRVELPGGRATPVADLGFRVNAIGYAAAQDVAYGLASHGRSGGLSAGGHVVTISRDGQVTDRGPLRSPGQAHGATAGAVSGTRWYLRSGSALSVVDVDPASRTYLTVVSTVSLRSPGLSQTVDDFDLGPDGLLHGVAAQGRLVTINPVDGDVREVGTPSLGGGRSYGAAVTGPDGMLYVLGEQVRGQSVWFRISLRSPAAVESVVNPASPDHTDAAGCLRARPGPTPPPVAVPPLPAQQPPPARPAVNPTITPSPVAPPSGAPAVGQPAGSPPSRRPYKTATAVPRADTRLGRTEEKRRWGLAVLVLVLAGGAGAVRRTRG</sequence>
<feature type="signal peptide" evidence="2">
    <location>
        <begin position="1"/>
        <end position="26"/>
    </location>
</feature>
<evidence type="ECO:0000313" key="4">
    <source>
        <dbReference type="EMBL" id="MBC6447336.1"/>
    </source>
</evidence>
<accession>A0ABR7L4L9</accession>
<feature type="chain" id="PRO_5046814648" description="DUF6923 domain-containing protein" evidence="2">
    <location>
        <begin position="27"/>
        <end position="367"/>
    </location>
</feature>
<evidence type="ECO:0000313" key="5">
    <source>
        <dbReference type="Proteomes" id="UP000734823"/>
    </source>
</evidence>
<dbReference type="EMBL" id="JABVED010000004">
    <property type="protein sequence ID" value="MBC6447336.1"/>
    <property type="molecule type" value="Genomic_DNA"/>
</dbReference>
<proteinExistence type="predicted"/>
<feature type="domain" description="DUF6923" evidence="3">
    <location>
        <begin position="65"/>
        <end position="264"/>
    </location>
</feature>
<evidence type="ECO:0000259" key="3">
    <source>
        <dbReference type="Pfam" id="PF21959"/>
    </source>
</evidence>
<comment type="caution">
    <text evidence="4">The sequence shown here is derived from an EMBL/GenBank/DDBJ whole genome shotgun (WGS) entry which is preliminary data.</text>
</comment>
<dbReference type="Pfam" id="PF21959">
    <property type="entry name" value="DUF6923"/>
    <property type="match status" value="1"/>
</dbReference>
<gene>
    <name evidence="4" type="ORF">GPZ80_09160</name>
</gene>
<feature type="region of interest" description="Disordered" evidence="1">
    <location>
        <begin position="248"/>
        <end position="338"/>
    </location>
</feature>
<evidence type="ECO:0000256" key="1">
    <source>
        <dbReference type="SAM" id="MobiDB-lite"/>
    </source>
</evidence>
<dbReference type="Proteomes" id="UP000734823">
    <property type="component" value="Unassembled WGS sequence"/>
</dbReference>
<reference evidence="4 5" key="1">
    <citation type="submission" date="2020-06" db="EMBL/GenBank/DDBJ databases">
        <title>Actinokineospora xiongansis sp. nov., isolated from soil of Baiyangdian.</title>
        <authorList>
            <person name="Zhang X."/>
        </authorList>
    </citation>
    <scope>NUCLEOTIDE SEQUENCE [LARGE SCALE GENOMIC DNA]</scope>
    <source>
        <strain evidence="4 5">HBU206404</strain>
    </source>
</reference>
<evidence type="ECO:0000256" key="2">
    <source>
        <dbReference type="SAM" id="SignalP"/>
    </source>
</evidence>
<feature type="compositionally biased region" description="Pro residues" evidence="1">
    <location>
        <begin position="270"/>
        <end position="290"/>
    </location>
</feature>